<organism evidence="3 4">
    <name type="scientific">Mycobacterium kansasii</name>
    <dbReference type="NCBI Taxonomy" id="1768"/>
    <lineage>
        <taxon>Bacteria</taxon>
        <taxon>Bacillati</taxon>
        <taxon>Actinomycetota</taxon>
        <taxon>Actinomycetes</taxon>
        <taxon>Mycobacteriales</taxon>
        <taxon>Mycobacteriaceae</taxon>
        <taxon>Mycobacterium</taxon>
    </lineage>
</organism>
<dbReference type="GO" id="GO:0016887">
    <property type="term" value="F:ATP hydrolysis activity"/>
    <property type="evidence" value="ECO:0007669"/>
    <property type="project" value="InterPro"/>
</dbReference>
<dbReference type="PANTHER" id="PTHR24093">
    <property type="entry name" value="CATION TRANSPORTING ATPASE"/>
    <property type="match status" value="1"/>
</dbReference>
<keyword evidence="1" id="KW-0460">Magnesium</keyword>
<feature type="region of interest" description="Disordered" evidence="2">
    <location>
        <begin position="193"/>
        <end position="226"/>
    </location>
</feature>
<dbReference type="PRINTS" id="PR00119">
    <property type="entry name" value="CATATPASE"/>
</dbReference>
<dbReference type="EMBL" id="MVBM01000003">
    <property type="protein sequence ID" value="OOK75655.1"/>
    <property type="molecule type" value="Genomic_DNA"/>
</dbReference>
<keyword evidence="3" id="KW-0378">Hydrolase</keyword>
<dbReference type="PRINTS" id="PR00120">
    <property type="entry name" value="HATPASE"/>
</dbReference>
<dbReference type="Pfam" id="PF00702">
    <property type="entry name" value="Hydrolase"/>
    <property type="match status" value="1"/>
</dbReference>
<dbReference type="GO" id="GO:0005524">
    <property type="term" value="F:ATP binding"/>
    <property type="evidence" value="ECO:0007669"/>
    <property type="project" value="InterPro"/>
</dbReference>
<dbReference type="InterPro" id="IPR001757">
    <property type="entry name" value="P_typ_ATPase"/>
</dbReference>
<accession>A0A1V3X8Y1</accession>
<sequence length="226" mass="23671">MIEALLDAERHVVLITGDHPVTARAIARQLGLPPDVRVVTGAELANLDEDGCAKIAADVPVFARVSPEQKVQIVAALQRCGRVTAMVGDGANDAAAIRMADVGIGVSGRGSSAARGAADIVLTDDDLSALLDALVEGRSMWAGVRDAVTILVGGNVGEVLFTIIGTAFGPAARRWGPASCCWSTCSPTCSRPLPWPSRRSMPHPTRPNTSPRKRPRRPVAPTVGRC</sequence>
<dbReference type="EC" id="3.6.3.-" evidence="3"/>
<name>A0A1V3X8Y1_MYCKA</name>
<proteinExistence type="predicted"/>
<dbReference type="PANTHER" id="PTHR24093:SF513">
    <property type="entry name" value="CATION-TRANSPORTING ATPASE I-RELATED"/>
    <property type="match status" value="1"/>
</dbReference>
<dbReference type="Proteomes" id="UP000189229">
    <property type="component" value="Unassembled WGS sequence"/>
</dbReference>
<dbReference type="InterPro" id="IPR023214">
    <property type="entry name" value="HAD_sf"/>
</dbReference>
<evidence type="ECO:0000256" key="1">
    <source>
        <dbReference type="ARBA" id="ARBA00022842"/>
    </source>
</evidence>
<evidence type="ECO:0000256" key="2">
    <source>
        <dbReference type="SAM" id="MobiDB-lite"/>
    </source>
</evidence>
<dbReference type="GO" id="GO:0005886">
    <property type="term" value="C:plasma membrane"/>
    <property type="evidence" value="ECO:0007669"/>
    <property type="project" value="TreeGrafter"/>
</dbReference>
<comment type="caution">
    <text evidence="3">The sequence shown here is derived from an EMBL/GenBank/DDBJ whole genome shotgun (WGS) entry which is preliminary data.</text>
</comment>
<dbReference type="Gene3D" id="1.20.1110.10">
    <property type="entry name" value="Calcium-transporting ATPase, transmembrane domain"/>
    <property type="match status" value="1"/>
</dbReference>
<protein>
    <submittedName>
        <fullName evidence="3">HAD ATPase, P-type, IC family protein</fullName>
        <ecNumber evidence="3">3.6.3.-</ecNumber>
    </submittedName>
</protein>
<evidence type="ECO:0000313" key="4">
    <source>
        <dbReference type="Proteomes" id="UP000189229"/>
    </source>
</evidence>
<dbReference type="AlphaFoldDB" id="A0A1V3X8Y1"/>
<gene>
    <name evidence="3" type="ORF">BZL30_4268</name>
</gene>
<dbReference type="GO" id="GO:0005388">
    <property type="term" value="F:P-type calcium transporter activity"/>
    <property type="evidence" value="ECO:0007669"/>
    <property type="project" value="TreeGrafter"/>
</dbReference>
<dbReference type="NCBIfam" id="TIGR01494">
    <property type="entry name" value="ATPase_P-type"/>
    <property type="match status" value="1"/>
</dbReference>
<dbReference type="InterPro" id="IPR036412">
    <property type="entry name" value="HAD-like_sf"/>
</dbReference>
<reference evidence="3 4" key="1">
    <citation type="submission" date="2017-02" db="EMBL/GenBank/DDBJ databases">
        <title>Complete genome sequences of Mycobacterium kansasii strains isolated from rhesus macaques.</title>
        <authorList>
            <person name="Panda A."/>
            <person name="Nagaraj S."/>
            <person name="Zhao X."/>
            <person name="Tettelin H."/>
            <person name="Detolla L.J."/>
        </authorList>
    </citation>
    <scope>NUCLEOTIDE SEQUENCE [LARGE SCALE GENOMIC DNA]</scope>
    <source>
        <strain evidence="3 4">11-3813</strain>
    </source>
</reference>
<evidence type="ECO:0000313" key="3">
    <source>
        <dbReference type="EMBL" id="OOK75655.1"/>
    </source>
</evidence>
<dbReference type="SUPFAM" id="SSF56784">
    <property type="entry name" value="HAD-like"/>
    <property type="match status" value="1"/>
</dbReference>
<dbReference type="Gene3D" id="3.40.50.1000">
    <property type="entry name" value="HAD superfamily/HAD-like"/>
    <property type="match status" value="1"/>
</dbReference>